<evidence type="ECO:0000256" key="1">
    <source>
        <dbReference type="SAM" id="Phobius"/>
    </source>
</evidence>
<feature type="transmembrane region" description="Helical" evidence="1">
    <location>
        <begin position="36"/>
        <end position="55"/>
    </location>
</feature>
<organism evidence="2 3">
    <name type="scientific">Flavobacterium azooxidireducens</name>
    <dbReference type="NCBI Taxonomy" id="1871076"/>
    <lineage>
        <taxon>Bacteria</taxon>
        <taxon>Pseudomonadati</taxon>
        <taxon>Bacteroidota</taxon>
        <taxon>Flavobacteriia</taxon>
        <taxon>Flavobacteriales</taxon>
        <taxon>Flavobacteriaceae</taxon>
        <taxon>Flavobacterium</taxon>
    </lineage>
</organism>
<dbReference type="Proteomes" id="UP000830583">
    <property type="component" value="Chromosome"/>
</dbReference>
<feature type="transmembrane region" description="Helical" evidence="1">
    <location>
        <begin position="7"/>
        <end position="24"/>
    </location>
</feature>
<sequence>MKKSYSFWLFLLLFVSAISVYLLQQNNYNLPKIINNYYNDLVALPIVLSMALWLARKIKSNPKLQLTFFQCLVMAMLFGWFFEIYLPERNPRYTADVIDFGLYAIGAVLFYGW</sequence>
<gene>
    <name evidence="2" type="ORF">M0M57_05650</name>
</gene>
<dbReference type="RefSeq" id="WP_248436170.1">
    <property type="nucleotide sequence ID" value="NZ_CP096205.1"/>
</dbReference>
<evidence type="ECO:0000313" key="3">
    <source>
        <dbReference type="Proteomes" id="UP000830583"/>
    </source>
</evidence>
<evidence type="ECO:0008006" key="4">
    <source>
        <dbReference type="Google" id="ProtNLM"/>
    </source>
</evidence>
<evidence type="ECO:0000313" key="2">
    <source>
        <dbReference type="EMBL" id="UPQ80320.1"/>
    </source>
</evidence>
<proteinExistence type="predicted"/>
<name>A0ABY4KLN0_9FLAO</name>
<accession>A0ABY4KLN0</accession>
<keyword evidence="3" id="KW-1185">Reference proteome</keyword>
<protein>
    <recommendedName>
        <fullName evidence="4">VanZ-like domain-containing protein</fullName>
    </recommendedName>
</protein>
<feature type="transmembrane region" description="Helical" evidence="1">
    <location>
        <begin position="93"/>
        <end position="112"/>
    </location>
</feature>
<keyword evidence="1" id="KW-0472">Membrane</keyword>
<keyword evidence="1" id="KW-1133">Transmembrane helix</keyword>
<reference evidence="2" key="1">
    <citation type="submission" date="2022-04" db="EMBL/GenBank/DDBJ databases">
        <title>Consumption of N2O by Flavobacterium azooxidireducens sp. nov. isolated from Decomposing Leaf Litter of Phragmites australis (Cav.).</title>
        <authorList>
            <person name="Behrendt U."/>
            <person name="Spanner T."/>
            <person name="Augustin J."/>
            <person name="Horn M.A."/>
            <person name="Kolb S."/>
            <person name="Ulrich A."/>
        </authorList>
    </citation>
    <scope>NUCLEOTIDE SEQUENCE</scope>
    <source>
        <strain evidence="2">IGB 4-14</strain>
    </source>
</reference>
<feature type="transmembrane region" description="Helical" evidence="1">
    <location>
        <begin position="67"/>
        <end position="87"/>
    </location>
</feature>
<dbReference type="EMBL" id="CP096205">
    <property type="protein sequence ID" value="UPQ80320.1"/>
    <property type="molecule type" value="Genomic_DNA"/>
</dbReference>
<keyword evidence="1" id="KW-0812">Transmembrane</keyword>